<reference evidence="2" key="2">
    <citation type="submission" date="2019-06" db="EMBL/GenBank/DDBJ databases">
        <title>Genomics analysis of Aphanomyces spp. identifies a new class of oomycete effector associated with host adaptation.</title>
        <authorList>
            <person name="Gaulin E."/>
        </authorList>
    </citation>
    <scope>NUCLEOTIDE SEQUENCE</scope>
    <source>
        <strain evidence="2">CBS 578.67</strain>
    </source>
</reference>
<evidence type="ECO:0000313" key="3">
    <source>
        <dbReference type="EMBL" id="VFT92868.1"/>
    </source>
</evidence>
<feature type="region of interest" description="Disordered" evidence="1">
    <location>
        <begin position="38"/>
        <end position="59"/>
    </location>
</feature>
<protein>
    <submittedName>
        <fullName evidence="3">Aste57867_16085 protein</fullName>
    </submittedName>
</protein>
<sequence length="449" mass="49757">MQMALISARAAGKEMATHAPSAVFTVGTRVAQAMPRRNSTYASPSPSPLPFPHETLGTPPGPPPVVRIKHPPRYMGTAPWNLRDKQYHTRLSDSIVLSPVVYDGAARSRSQSAMSSLGTPPSEATPRCKRVVGQESTPKAQRERIAAITKRNAVARLQRTWRACRARVAQQRVDATRLRACLCLQALARRWAARRRVELLRAPSGMSFHSLASLSSTSTSSHGSDDNREDVLDLTWHQGPLGVTFGADSHGHAVVTALQVHQNACRSDDMTSMQLNKGDRLLRLNQHQATTIPMVARLLKDLPKPIHLEFKRMDQASSPRRVAACERSPVRTCAVPTMEESTRKDVIWDRQTHPMLGVVLSWSAKHGLPVVQTVMPKAQDVPCRVGDLLTHVQHTSLQGIRTWRALLQGGTTKVLVLRFERPNDMRWQSNATRDPWVFDKTPSDSDGSI</sequence>
<keyword evidence="4" id="KW-1185">Reference proteome</keyword>
<evidence type="ECO:0000256" key="1">
    <source>
        <dbReference type="SAM" id="MobiDB-lite"/>
    </source>
</evidence>
<dbReference type="EMBL" id="CAADRA010005818">
    <property type="protein sequence ID" value="VFT92868.1"/>
    <property type="molecule type" value="Genomic_DNA"/>
</dbReference>
<gene>
    <name evidence="3" type="primary">Aste57867_16085</name>
    <name evidence="2" type="ORF">As57867_016029</name>
    <name evidence="3" type="ORF">ASTE57867_16085</name>
</gene>
<evidence type="ECO:0000313" key="4">
    <source>
        <dbReference type="Proteomes" id="UP000332933"/>
    </source>
</evidence>
<accession>A0A485L4P7</accession>
<name>A0A485L4P7_9STRA</name>
<reference evidence="3 4" key="1">
    <citation type="submission" date="2019-03" db="EMBL/GenBank/DDBJ databases">
        <authorList>
            <person name="Gaulin E."/>
            <person name="Dumas B."/>
        </authorList>
    </citation>
    <scope>NUCLEOTIDE SEQUENCE [LARGE SCALE GENOMIC DNA]</scope>
    <source>
        <strain evidence="3">CBS 568.67</strain>
    </source>
</reference>
<dbReference type="AlphaFoldDB" id="A0A485L4P7"/>
<proteinExistence type="predicted"/>
<dbReference type="Proteomes" id="UP000332933">
    <property type="component" value="Unassembled WGS sequence"/>
</dbReference>
<organism evidence="3 4">
    <name type="scientific">Aphanomyces stellatus</name>
    <dbReference type="NCBI Taxonomy" id="120398"/>
    <lineage>
        <taxon>Eukaryota</taxon>
        <taxon>Sar</taxon>
        <taxon>Stramenopiles</taxon>
        <taxon>Oomycota</taxon>
        <taxon>Saprolegniomycetes</taxon>
        <taxon>Saprolegniales</taxon>
        <taxon>Verrucalvaceae</taxon>
        <taxon>Aphanomyces</taxon>
    </lineage>
</organism>
<dbReference type="EMBL" id="VJMH01005797">
    <property type="protein sequence ID" value="KAF0692883.1"/>
    <property type="molecule type" value="Genomic_DNA"/>
</dbReference>
<evidence type="ECO:0000313" key="2">
    <source>
        <dbReference type="EMBL" id="KAF0692883.1"/>
    </source>
</evidence>